<dbReference type="Proteomes" id="UP000281406">
    <property type="component" value="Unassembled WGS sequence"/>
</dbReference>
<evidence type="ECO:0000313" key="3">
    <source>
        <dbReference type="Proteomes" id="UP000281406"/>
    </source>
</evidence>
<organism evidence="2 3">
    <name type="scientific">Anabarilius grahami</name>
    <name type="common">Kanglang fish</name>
    <name type="synonym">Barilius grahami</name>
    <dbReference type="NCBI Taxonomy" id="495550"/>
    <lineage>
        <taxon>Eukaryota</taxon>
        <taxon>Metazoa</taxon>
        <taxon>Chordata</taxon>
        <taxon>Craniata</taxon>
        <taxon>Vertebrata</taxon>
        <taxon>Euteleostomi</taxon>
        <taxon>Actinopterygii</taxon>
        <taxon>Neopterygii</taxon>
        <taxon>Teleostei</taxon>
        <taxon>Ostariophysi</taxon>
        <taxon>Cypriniformes</taxon>
        <taxon>Xenocyprididae</taxon>
        <taxon>Xenocypridinae</taxon>
        <taxon>Xenocypridinae incertae sedis</taxon>
        <taxon>Anabarilius</taxon>
    </lineage>
</organism>
<dbReference type="EMBL" id="RJVU01054669">
    <property type="protein sequence ID" value="ROL01529.1"/>
    <property type="molecule type" value="Genomic_DNA"/>
</dbReference>
<evidence type="ECO:0000313" key="2">
    <source>
        <dbReference type="EMBL" id="ROL01529.1"/>
    </source>
</evidence>
<proteinExistence type="predicted"/>
<name>A0A3N0Y0Z0_ANAGA</name>
<sequence>MAEASLPKTPERSIDDAMGDLSLAPRKPFRGQCLSKFLHDPEDRVRYDFHLSGNRVCSPVSGPSPTSVNGCHQRCNVWLNKFCTELGYHNLSFLANYGVAGPITATAAESDIAADGVHGFGRNPSY</sequence>
<reference evidence="2 3" key="1">
    <citation type="submission" date="2018-10" db="EMBL/GenBank/DDBJ databases">
        <title>Genome assembly for a Yunnan-Guizhou Plateau 3E fish, Anabarilius grahami (Regan), and its evolutionary and genetic applications.</title>
        <authorList>
            <person name="Jiang W."/>
        </authorList>
    </citation>
    <scope>NUCLEOTIDE SEQUENCE [LARGE SCALE GENOMIC DNA]</scope>
    <source>
        <strain evidence="2">AG-KIZ</strain>
        <tissue evidence="2">Muscle</tissue>
    </source>
</reference>
<feature type="region of interest" description="Disordered" evidence="1">
    <location>
        <begin position="1"/>
        <end position="21"/>
    </location>
</feature>
<gene>
    <name evidence="2" type="ORF">DPX16_2098</name>
</gene>
<comment type="caution">
    <text evidence="2">The sequence shown here is derived from an EMBL/GenBank/DDBJ whole genome shotgun (WGS) entry which is preliminary data.</text>
</comment>
<evidence type="ECO:0000256" key="1">
    <source>
        <dbReference type="SAM" id="MobiDB-lite"/>
    </source>
</evidence>
<accession>A0A3N0Y0Z0</accession>
<protein>
    <submittedName>
        <fullName evidence="2">Uncharacterized protein</fullName>
    </submittedName>
</protein>
<keyword evidence="3" id="KW-1185">Reference proteome</keyword>
<dbReference type="AlphaFoldDB" id="A0A3N0Y0Z0"/>